<evidence type="ECO:0000256" key="2">
    <source>
        <dbReference type="ARBA" id="ARBA00022801"/>
    </source>
</evidence>
<dbReference type="InterPro" id="IPR001584">
    <property type="entry name" value="Integrase_cat-core"/>
</dbReference>
<dbReference type="InterPro" id="IPR039537">
    <property type="entry name" value="Retrotran_Ty1/copia-like"/>
</dbReference>
<dbReference type="Pfam" id="PF14223">
    <property type="entry name" value="Retrotran_gag_2"/>
    <property type="match status" value="1"/>
</dbReference>
<dbReference type="Gene3D" id="3.30.420.10">
    <property type="entry name" value="Ribonuclease H-like superfamily/Ribonuclease H"/>
    <property type="match status" value="1"/>
</dbReference>
<dbReference type="InterPro" id="IPR036397">
    <property type="entry name" value="RNaseH_sf"/>
</dbReference>
<evidence type="ECO:0000313" key="5">
    <source>
        <dbReference type="EMBL" id="GJS61574.1"/>
    </source>
</evidence>
<reference evidence="5" key="1">
    <citation type="journal article" date="2022" name="Int. J. Mol. Sci.">
        <title>Draft Genome of Tanacetum Coccineum: Genomic Comparison of Closely Related Tanacetum-Family Plants.</title>
        <authorList>
            <person name="Yamashiro T."/>
            <person name="Shiraishi A."/>
            <person name="Nakayama K."/>
            <person name="Satake H."/>
        </authorList>
    </citation>
    <scope>NUCLEOTIDE SEQUENCE</scope>
</reference>
<organism evidence="5 6">
    <name type="scientific">Tanacetum coccineum</name>
    <dbReference type="NCBI Taxonomy" id="301880"/>
    <lineage>
        <taxon>Eukaryota</taxon>
        <taxon>Viridiplantae</taxon>
        <taxon>Streptophyta</taxon>
        <taxon>Embryophyta</taxon>
        <taxon>Tracheophyta</taxon>
        <taxon>Spermatophyta</taxon>
        <taxon>Magnoliopsida</taxon>
        <taxon>eudicotyledons</taxon>
        <taxon>Gunneridae</taxon>
        <taxon>Pentapetalae</taxon>
        <taxon>asterids</taxon>
        <taxon>campanulids</taxon>
        <taxon>Asterales</taxon>
        <taxon>Asteraceae</taxon>
        <taxon>Asteroideae</taxon>
        <taxon>Anthemideae</taxon>
        <taxon>Anthemidinae</taxon>
        <taxon>Tanacetum</taxon>
    </lineage>
</organism>
<dbReference type="PANTHER" id="PTHR42648">
    <property type="entry name" value="TRANSPOSASE, PUTATIVE-RELATED"/>
    <property type="match status" value="1"/>
</dbReference>
<feature type="compositionally biased region" description="Basic and acidic residues" evidence="3">
    <location>
        <begin position="885"/>
        <end position="906"/>
    </location>
</feature>
<gene>
    <name evidence="5" type="ORF">Tco_0656358</name>
</gene>
<dbReference type="InterPro" id="IPR012337">
    <property type="entry name" value="RNaseH-like_sf"/>
</dbReference>
<dbReference type="Pfam" id="PF25597">
    <property type="entry name" value="SH3_retrovirus"/>
    <property type="match status" value="1"/>
</dbReference>
<dbReference type="PROSITE" id="PS50994">
    <property type="entry name" value="INTEGRASE"/>
    <property type="match status" value="1"/>
</dbReference>
<feature type="region of interest" description="Disordered" evidence="3">
    <location>
        <begin position="880"/>
        <end position="906"/>
    </location>
</feature>
<keyword evidence="6" id="KW-1185">Reference proteome</keyword>
<dbReference type="PANTHER" id="PTHR42648:SF32">
    <property type="entry name" value="RIBONUCLEASE H-LIKE DOMAIN, GAG-PRE-INTEGRASE DOMAIN PROTEIN-RELATED"/>
    <property type="match status" value="1"/>
</dbReference>
<sequence length="1572" mass="177783">MDQDSAHMVAASKVPMLKPGEYELWRMRMEQYIQMIDYSLWEVIENGNAPPITKVVEGVETIIAPTTAEEKAQRRLELKARSTLLMGIPNEHQLKFNSIKDAKSLLQAVEKRFGGNAATKKTQRNLLKQQYENFTASSSEVLDQTFDRLQKLISQLEIHGESISQEDVNQKFLRSLSPEWNTHTIVWRNKPEIDTLSLDDLYNNLKIYEPEVKGTSSSSTNTQNVAFVSSNSTSSTNGAVNTAHGATTASTQATAVNSTTIDNLSDVVICAFFASQPNSPQLDNEDLQQIHPDDLRYRLGVPIVSEPTVKKPVVETSEAKASIDKPKVVRKNNGAPIIEDWMSDKQVKSPRKTTVKQGDQNRLNIHSPRGNQRKYNYMMSQRLGSNFEMINKACYVCGSFDHLQYDCGNQQRQFNDKRTVKPVWNYTQRVNHQFFSRMSYPSLRRNMVSKAVLMRSGLVSLTTARLVNTAQPRTIVNSARPMTNVFNKAHSTIRRPFNNKTTTKNSNFNQKVNTARPKAVLNAVKGNRVNTARPKAVLNAVKGNQVNPVKASACWVWRPKQTILNHVSKHNSASMKFKRFNYIDAQGRSKSVMAWSPKETDFLTVYAEQSTKLIEDMLPLEVTPKEVKLQAEGNLVRGLPSKLFKNDQNCVACQKGKQHRASSTKNETSGILKSFITGIENLVDHKVKVIRCDNGTEFKNSEMNQFCEMMGILRQYSVAKTPQQNGIAKRRNRTLIEIARTMLADSKLPTTFWAEAVNTACYVQNRVLVVKPHNKTPYELFHGRTPTLSFMRPFGCPVTILNTINHLGKFDGKADEGFFVGYTLNSKAFRVFNSRTRIVEENLHIMFSTQACNDIGKARMDTVPGKDYILLPLWTADPPFSQDPKSSHDDRSKPSRDVEKKVDEDLRKDSECKDKEKEDIVNNTNNVNAASINKVNAVGGKTSIELLNDPNMAKLEDIVYSDDNEDVGAEADMNNLDAFMHKNDKDLEEYGFVGTTLKQRTNHKDLQNCLFACFLSQEEPKKIIHALKDLSWIEAIQEELLQFKLQEVWTLVELPNGKWAIGTKWVFRNKKVERGIMIKNKARLVAQGYIQEEGIDYDEVFAPVARIEAIRLFLAYASFKDFVVYQMDVKSAFLYGKIEEEVYVCQPLGFEYPYFPNKVYKVEKGTLWTALSSQSLISFIGELTFFLGLQVKQKEDWIFISQDKYVTEILKKFDFSNVKTASTPMETQKPLLKDEDGEEVDVYMYRSMIGSLMYLTASRPNIMFVAFGIQKILLFDLVAYIDSDYAGASLDSKSTTGEAEYVAALSCCGQVLWIQNQLLDYRDIYDKKLIQMVKIHTDKNVADLLTKAFDKVLVTESSVRRDPQLEDAEGVDCLPNATIFDAKTTAWNEFSITMASAIICLATNQKFNISKYIIESMVKNLDNVGKFLMYPRERLFWKGNTLFPTIMVQAQQEQGEGSAVPTDPHHTPTIIQPSSSQSQKKQKPRRFERVSKTSNDPLGEEIDDIDANEGITLVDETAEEKGRFSDKVMFDVSDLAGEEVFVAEKGVSDVATTVSTTATTVTHEEITLAQAL</sequence>
<dbReference type="InterPro" id="IPR057670">
    <property type="entry name" value="SH3_retrovirus"/>
</dbReference>
<evidence type="ECO:0000259" key="4">
    <source>
        <dbReference type="PROSITE" id="PS50994"/>
    </source>
</evidence>
<keyword evidence="1" id="KW-0479">Metal-binding</keyword>
<feature type="domain" description="Integrase catalytic" evidence="4">
    <location>
        <begin position="688"/>
        <end position="785"/>
    </location>
</feature>
<comment type="caution">
    <text evidence="5">The sequence shown here is derived from an EMBL/GenBank/DDBJ whole genome shotgun (WGS) entry which is preliminary data.</text>
</comment>
<proteinExistence type="predicted"/>
<evidence type="ECO:0000256" key="3">
    <source>
        <dbReference type="SAM" id="MobiDB-lite"/>
    </source>
</evidence>
<keyword evidence="2" id="KW-0378">Hydrolase</keyword>
<protein>
    <submittedName>
        <fullName evidence="5">Ribonuclease H-like domain-containing protein</fullName>
    </submittedName>
</protein>
<feature type="region of interest" description="Disordered" evidence="3">
    <location>
        <begin position="1453"/>
        <end position="1502"/>
    </location>
</feature>
<dbReference type="SUPFAM" id="SSF53098">
    <property type="entry name" value="Ribonuclease H-like"/>
    <property type="match status" value="1"/>
</dbReference>
<accession>A0ABQ4X8M3</accession>
<reference evidence="5" key="2">
    <citation type="submission" date="2022-01" db="EMBL/GenBank/DDBJ databases">
        <authorList>
            <person name="Yamashiro T."/>
            <person name="Shiraishi A."/>
            <person name="Satake H."/>
            <person name="Nakayama K."/>
        </authorList>
    </citation>
    <scope>NUCLEOTIDE SEQUENCE</scope>
</reference>
<dbReference type="Proteomes" id="UP001151760">
    <property type="component" value="Unassembled WGS sequence"/>
</dbReference>
<dbReference type="InterPro" id="IPR013103">
    <property type="entry name" value="RVT_2"/>
</dbReference>
<evidence type="ECO:0000256" key="1">
    <source>
        <dbReference type="ARBA" id="ARBA00022723"/>
    </source>
</evidence>
<dbReference type="Pfam" id="PF07727">
    <property type="entry name" value="RVT_2"/>
    <property type="match status" value="1"/>
</dbReference>
<dbReference type="EMBL" id="BQNB010009300">
    <property type="protein sequence ID" value="GJS61574.1"/>
    <property type="molecule type" value="Genomic_DNA"/>
</dbReference>
<name>A0ABQ4X8M3_9ASTR</name>
<evidence type="ECO:0000313" key="6">
    <source>
        <dbReference type="Proteomes" id="UP001151760"/>
    </source>
</evidence>